<dbReference type="SUPFAM" id="SSF81342">
    <property type="entry name" value="Transmembrane di-heme cytochromes"/>
    <property type="match status" value="1"/>
</dbReference>
<feature type="transmembrane region" description="Helical" evidence="6">
    <location>
        <begin position="59"/>
        <end position="77"/>
    </location>
</feature>
<keyword evidence="5 6" id="KW-0472">Membrane</keyword>
<dbReference type="PANTHER" id="PTHR30485:SF2">
    <property type="entry name" value="BLL0597 PROTEIN"/>
    <property type="match status" value="1"/>
</dbReference>
<feature type="transmembrane region" description="Helical" evidence="6">
    <location>
        <begin position="151"/>
        <end position="172"/>
    </location>
</feature>
<keyword evidence="9" id="KW-1185">Reference proteome</keyword>
<keyword evidence="4 6" id="KW-1133">Transmembrane helix</keyword>
<dbReference type="Pfam" id="PF01292">
    <property type="entry name" value="Ni_hydr_CYTB"/>
    <property type="match status" value="1"/>
</dbReference>
<keyword evidence="3 6" id="KW-0812">Transmembrane</keyword>
<sequence>MSRQTMEAEGVVPSAANAPVAGATVHVWDLLVRVFHWTVVTGCVLNLFILDDGELPHEVVGYAVAVALSIRVVWGFIGTRHARFADFIPTPKRLASYMSELVKGREPRTLGHNPAGALMMLALMVLLAGVCVTGWMMGLDAFWGEEWVEELHGLVANSILVLALLHAAAALFESWRHSENLVWSMVTGRKRA</sequence>
<evidence type="ECO:0000256" key="5">
    <source>
        <dbReference type="ARBA" id="ARBA00023136"/>
    </source>
</evidence>
<dbReference type="InterPro" id="IPR016174">
    <property type="entry name" value="Di-haem_cyt_TM"/>
</dbReference>
<evidence type="ECO:0000313" key="8">
    <source>
        <dbReference type="EMBL" id="MDQ0349629.1"/>
    </source>
</evidence>
<gene>
    <name evidence="8" type="ORF">J2S76_004080</name>
</gene>
<name>A0ABU0DMP1_9HYPH</name>
<evidence type="ECO:0000313" key="9">
    <source>
        <dbReference type="Proteomes" id="UP001238467"/>
    </source>
</evidence>
<dbReference type="RefSeq" id="WP_307063500.1">
    <property type="nucleotide sequence ID" value="NZ_JAUSUH010000012.1"/>
</dbReference>
<evidence type="ECO:0000256" key="6">
    <source>
        <dbReference type="SAM" id="Phobius"/>
    </source>
</evidence>
<dbReference type="InterPro" id="IPR051542">
    <property type="entry name" value="Hydrogenase_cytochrome"/>
</dbReference>
<feature type="transmembrane region" description="Helical" evidence="6">
    <location>
        <begin position="115"/>
        <end position="139"/>
    </location>
</feature>
<reference evidence="8 9" key="1">
    <citation type="submission" date="2023-07" db="EMBL/GenBank/DDBJ databases">
        <title>Genomic Encyclopedia of Type Strains, Phase IV (KMG-IV): sequencing the most valuable type-strain genomes for metagenomic binning, comparative biology and taxonomic classification.</title>
        <authorList>
            <person name="Goeker M."/>
        </authorList>
    </citation>
    <scope>NUCLEOTIDE SEQUENCE [LARGE SCALE GENOMIC DNA]</scope>
    <source>
        <strain evidence="8 9">DSM 1277</strain>
    </source>
</reference>
<evidence type="ECO:0000259" key="7">
    <source>
        <dbReference type="Pfam" id="PF01292"/>
    </source>
</evidence>
<comment type="subcellular location">
    <subcellularLocation>
        <location evidence="1">Cell membrane</location>
        <topology evidence="1">Multi-pass membrane protein</topology>
    </subcellularLocation>
</comment>
<dbReference type="Proteomes" id="UP001238467">
    <property type="component" value="Unassembled WGS sequence"/>
</dbReference>
<dbReference type="InterPro" id="IPR011577">
    <property type="entry name" value="Cyt_b561_bac/Ni-Hgenase"/>
</dbReference>
<accession>A0ABU0DMP1</accession>
<evidence type="ECO:0000256" key="4">
    <source>
        <dbReference type="ARBA" id="ARBA00022989"/>
    </source>
</evidence>
<comment type="caution">
    <text evidence="8">The sequence shown here is derived from an EMBL/GenBank/DDBJ whole genome shotgun (WGS) entry which is preliminary data.</text>
</comment>
<dbReference type="PANTHER" id="PTHR30485">
    <property type="entry name" value="NI/FE-HYDROGENASE 1 B-TYPE CYTOCHROME SUBUNIT"/>
    <property type="match status" value="1"/>
</dbReference>
<evidence type="ECO:0000256" key="3">
    <source>
        <dbReference type="ARBA" id="ARBA00022692"/>
    </source>
</evidence>
<protein>
    <submittedName>
        <fullName evidence="8">Cytochrome b</fullName>
    </submittedName>
</protein>
<dbReference type="EMBL" id="JAUSUH010000012">
    <property type="protein sequence ID" value="MDQ0349629.1"/>
    <property type="molecule type" value="Genomic_DNA"/>
</dbReference>
<keyword evidence="2" id="KW-1003">Cell membrane</keyword>
<proteinExistence type="predicted"/>
<evidence type="ECO:0000256" key="1">
    <source>
        <dbReference type="ARBA" id="ARBA00004651"/>
    </source>
</evidence>
<evidence type="ECO:0000256" key="2">
    <source>
        <dbReference type="ARBA" id="ARBA00022475"/>
    </source>
</evidence>
<dbReference type="Gene3D" id="1.20.950.20">
    <property type="entry name" value="Transmembrane di-heme cytochromes, Chain C"/>
    <property type="match status" value="1"/>
</dbReference>
<organism evidence="8 9">
    <name type="scientific">Ancylobacter vacuolatus</name>
    <dbReference type="NCBI Taxonomy" id="223389"/>
    <lineage>
        <taxon>Bacteria</taxon>
        <taxon>Pseudomonadati</taxon>
        <taxon>Pseudomonadota</taxon>
        <taxon>Alphaproteobacteria</taxon>
        <taxon>Hyphomicrobiales</taxon>
        <taxon>Xanthobacteraceae</taxon>
        <taxon>Ancylobacter</taxon>
    </lineage>
</organism>
<feature type="domain" description="Cytochrome b561 bacterial/Ni-hydrogenase" evidence="7">
    <location>
        <begin position="27"/>
        <end position="188"/>
    </location>
</feature>